<evidence type="ECO:0000313" key="2">
    <source>
        <dbReference type="EMBL" id="GGS03744.1"/>
    </source>
</evidence>
<accession>A0A918FZE4</accession>
<gene>
    <name evidence="2" type="ORF">GCM10010269_48350</name>
</gene>
<organism evidence="2 3">
    <name type="scientific">Streptomyces humidus</name>
    <dbReference type="NCBI Taxonomy" id="52259"/>
    <lineage>
        <taxon>Bacteria</taxon>
        <taxon>Bacillati</taxon>
        <taxon>Actinomycetota</taxon>
        <taxon>Actinomycetes</taxon>
        <taxon>Kitasatosporales</taxon>
        <taxon>Streptomycetaceae</taxon>
        <taxon>Streptomyces</taxon>
    </lineage>
</organism>
<name>A0A918FZE4_9ACTN</name>
<keyword evidence="3" id="KW-1185">Reference proteome</keyword>
<protein>
    <recommendedName>
        <fullName evidence="1">NADP-dependent oxidoreductase domain-containing protein</fullName>
    </recommendedName>
</protein>
<dbReference type="InterPro" id="IPR036812">
    <property type="entry name" value="NAD(P)_OxRdtase_dom_sf"/>
</dbReference>
<evidence type="ECO:0000313" key="3">
    <source>
        <dbReference type="Proteomes" id="UP000606194"/>
    </source>
</evidence>
<feature type="domain" description="NADP-dependent oxidoreductase" evidence="1">
    <location>
        <begin position="18"/>
        <end position="162"/>
    </location>
</feature>
<evidence type="ECO:0000259" key="1">
    <source>
        <dbReference type="Pfam" id="PF00248"/>
    </source>
</evidence>
<dbReference type="Pfam" id="PF00248">
    <property type="entry name" value="Aldo_ket_red"/>
    <property type="match status" value="1"/>
</dbReference>
<dbReference type="RefSeq" id="WP_268254527.1">
    <property type="nucleotide sequence ID" value="NZ_BMTL01000020.1"/>
</dbReference>
<dbReference type="InterPro" id="IPR023210">
    <property type="entry name" value="NADP_OxRdtase_dom"/>
</dbReference>
<dbReference type="InterPro" id="IPR050523">
    <property type="entry name" value="AKR_Detox_Biosynth"/>
</dbReference>
<reference evidence="2" key="2">
    <citation type="submission" date="2020-09" db="EMBL/GenBank/DDBJ databases">
        <authorList>
            <person name="Sun Q."/>
            <person name="Ohkuma M."/>
        </authorList>
    </citation>
    <scope>NUCLEOTIDE SEQUENCE</scope>
    <source>
        <strain evidence="2">JCM 4386</strain>
    </source>
</reference>
<dbReference type="AlphaFoldDB" id="A0A918FZE4"/>
<dbReference type="Proteomes" id="UP000606194">
    <property type="component" value="Unassembled WGS sequence"/>
</dbReference>
<dbReference type="SUPFAM" id="SSF51430">
    <property type="entry name" value="NAD(P)-linked oxidoreductase"/>
    <property type="match status" value="1"/>
</dbReference>
<dbReference type="PANTHER" id="PTHR43364">
    <property type="entry name" value="NADH-SPECIFIC METHYLGLYOXAL REDUCTASE-RELATED"/>
    <property type="match status" value="1"/>
</dbReference>
<comment type="caution">
    <text evidence="2">The sequence shown here is derived from an EMBL/GenBank/DDBJ whole genome shotgun (WGS) entry which is preliminary data.</text>
</comment>
<dbReference type="Gene3D" id="3.20.20.100">
    <property type="entry name" value="NADP-dependent oxidoreductase domain"/>
    <property type="match status" value="1"/>
</dbReference>
<dbReference type="GO" id="GO:0005829">
    <property type="term" value="C:cytosol"/>
    <property type="evidence" value="ECO:0007669"/>
    <property type="project" value="TreeGrafter"/>
</dbReference>
<reference evidence="2" key="1">
    <citation type="journal article" date="2014" name="Int. J. Syst. Evol. Microbiol.">
        <title>Complete genome sequence of Corynebacterium casei LMG S-19264T (=DSM 44701T), isolated from a smear-ripened cheese.</title>
        <authorList>
            <consortium name="US DOE Joint Genome Institute (JGI-PGF)"/>
            <person name="Walter F."/>
            <person name="Albersmeier A."/>
            <person name="Kalinowski J."/>
            <person name="Ruckert C."/>
        </authorList>
    </citation>
    <scope>NUCLEOTIDE SEQUENCE</scope>
    <source>
        <strain evidence="2">JCM 4386</strain>
    </source>
</reference>
<proteinExistence type="predicted"/>
<dbReference type="PANTHER" id="PTHR43364:SF1">
    <property type="entry name" value="OXIDOREDUCTASE YDHF"/>
    <property type="match status" value="1"/>
</dbReference>
<dbReference type="EMBL" id="BMTL01000020">
    <property type="protein sequence ID" value="GGS03744.1"/>
    <property type="molecule type" value="Genomic_DNA"/>
</dbReference>
<sequence length="186" mass="20326">MDRIDQRRPERGAGRGRLHRQGLVRQFGVSNMSAAQLALLRDSVDVPLVADQLEMSLARRDWVEAGVLLNTPAWADGGFPHRTVEYCVAHDIQVQAWGSLAQGRFTGGADTPAARFVADLAARKGTAPETVLLWWLQRHPAGIAPVVGTTRPERILACRDAVHGTPSLTHEEWYGLWAAARGAPLP</sequence>